<name>A0AAD4E8Y1_9AGAM</name>
<dbReference type="EMBL" id="JABBWK010000021">
    <property type="protein sequence ID" value="KAG1901501.1"/>
    <property type="molecule type" value="Genomic_DNA"/>
</dbReference>
<protein>
    <submittedName>
        <fullName evidence="3">Uncharacterized protein</fullName>
    </submittedName>
</protein>
<keyword evidence="2" id="KW-0812">Transmembrane</keyword>
<keyword evidence="4" id="KW-1185">Reference proteome</keyword>
<dbReference type="Proteomes" id="UP001195769">
    <property type="component" value="Unassembled WGS sequence"/>
</dbReference>
<feature type="compositionally biased region" description="Basic and acidic residues" evidence="1">
    <location>
        <begin position="150"/>
        <end position="159"/>
    </location>
</feature>
<comment type="caution">
    <text evidence="3">The sequence shown here is derived from an EMBL/GenBank/DDBJ whole genome shotgun (WGS) entry which is preliminary data.</text>
</comment>
<dbReference type="GeneID" id="64665341"/>
<dbReference type="AlphaFoldDB" id="A0AAD4E8Y1"/>
<evidence type="ECO:0000313" key="3">
    <source>
        <dbReference type="EMBL" id="KAG1901501.1"/>
    </source>
</evidence>
<evidence type="ECO:0000256" key="2">
    <source>
        <dbReference type="SAM" id="Phobius"/>
    </source>
</evidence>
<feature type="region of interest" description="Disordered" evidence="1">
    <location>
        <begin position="119"/>
        <end position="159"/>
    </location>
</feature>
<organism evidence="3 4">
    <name type="scientific">Suillus fuscotomentosus</name>
    <dbReference type="NCBI Taxonomy" id="1912939"/>
    <lineage>
        <taxon>Eukaryota</taxon>
        <taxon>Fungi</taxon>
        <taxon>Dikarya</taxon>
        <taxon>Basidiomycota</taxon>
        <taxon>Agaricomycotina</taxon>
        <taxon>Agaricomycetes</taxon>
        <taxon>Agaricomycetidae</taxon>
        <taxon>Boletales</taxon>
        <taxon>Suillineae</taxon>
        <taxon>Suillaceae</taxon>
        <taxon>Suillus</taxon>
    </lineage>
</organism>
<feature type="transmembrane region" description="Helical" evidence="2">
    <location>
        <begin position="61"/>
        <end position="81"/>
    </location>
</feature>
<gene>
    <name evidence="3" type="ORF">F5891DRAFT_243233</name>
</gene>
<reference evidence="3" key="1">
    <citation type="journal article" date="2020" name="New Phytol.">
        <title>Comparative genomics reveals dynamic genome evolution in host specialist ectomycorrhizal fungi.</title>
        <authorList>
            <person name="Lofgren L.A."/>
            <person name="Nguyen N.H."/>
            <person name="Vilgalys R."/>
            <person name="Ruytinx J."/>
            <person name="Liao H.L."/>
            <person name="Branco S."/>
            <person name="Kuo A."/>
            <person name="LaButti K."/>
            <person name="Lipzen A."/>
            <person name="Andreopoulos W."/>
            <person name="Pangilinan J."/>
            <person name="Riley R."/>
            <person name="Hundley H."/>
            <person name="Na H."/>
            <person name="Barry K."/>
            <person name="Grigoriev I.V."/>
            <person name="Stajich J.E."/>
            <person name="Kennedy P.G."/>
        </authorList>
    </citation>
    <scope>NUCLEOTIDE SEQUENCE</scope>
    <source>
        <strain evidence="3">FC203</strain>
    </source>
</reference>
<proteinExistence type="predicted"/>
<keyword evidence="2" id="KW-0472">Membrane</keyword>
<evidence type="ECO:0000313" key="4">
    <source>
        <dbReference type="Proteomes" id="UP001195769"/>
    </source>
</evidence>
<sequence length="159" mass="18076">MLAVSWRYYTRQLLAKVCYSWPRSGYVYDLLWRRLKWSGPARMYKRFPQIFSVNHHSHTSLTMQLSVLLSALISFVILATASPTPGAISKRSFEGNTLDTNFGRDLLVESKKRKELESHIAYDDDDVPSTGGKKRRELATHLAYSDDDVPGGKECDESG</sequence>
<evidence type="ECO:0000256" key="1">
    <source>
        <dbReference type="SAM" id="MobiDB-lite"/>
    </source>
</evidence>
<keyword evidence="2" id="KW-1133">Transmembrane helix</keyword>
<dbReference type="RefSeq" id="XP_041227076.1">
    <property type="nucleotide sequence ID" value="XM_041371043.1"/>
</dbReference>
<accession>A0AAD4E8Y1</accession>